<dbReference type="GO" id="GO:0051536">
    <property type="term" value="F:iron-sulfur cluster binding"/>
    <property type="evidence" value="ECO:0007669"/>
    <property type="project" value="UniProtKB-KW"/>
</dbReference>
<evidence type="ECO:0000256" key="8">
    <source>
        <dbReference type="ARBA" id="ARBA00050776"/>
    </source>
</evidence>
<dbReference type="Proteomes" id="UP000176445">
    <property type="component" value="Unassembled WGS sequence"/>
</dbReference>
<protein>
    <recommendedName>
        <fullName evidence="9">Aminotransferase class V domain-containing protein</fullName>
    </recommendedName>
</protein>
<reference evidence="10 11" key="1">
    <citation type="journal article" date="2016" name="Nat. Commun.">
        <title>Thousands of microbial genomes shed light on interconnected biogeochemical processes in an aquifer system.</title>
        <authorList>
            <person name="Anantharaman K."/>
            <person name="Brown C.T."/>
            <person name="Hug L.A."/>
            <person name="Sharon I."/>
            <person name="Castelle C.J."/>
            <person name="Probst A.J."/>
            <person name="Thomas B.C."/>
            <person name="Singh A."/>
            <person name="Wilkins M.J."/>
            <person name="Karaoz U."/>
            <person name="Brodie E.L."/>
            <person name="Williams K.H."/>
            <person name="Hubbard S.S."/>
            <person name="Banfield J.F."/>
        </authorList>
    </citation>
    <scope>NUCLEOTIDE SEQUENCE [LARGE SCALE GENOMIC DNA]</scope>
</reference>
<gene>
    <name evidence="10" type="ORF">A2704_00715</name>
</gene>
<evidence type="ECO:0000256" key="3">
    <source>
        <dbReference type="ARBA" id="ARBA00022679"/>
    </source>
</evidence>
<evidence type="ECO:0000256" key="2">
    <source>
        <dbReference type="ARBA" id="ARBA00006490"/>
    </source>
</evidence>
<proteinExistence type="inferred from homology"/>
<keyword evidence="5" id="KW-0663">Pyridoxal phosphate</keyword>
<name>A0A1F6CS40_9BACT</name>
<dbReference type="AlphaFoldDB" id="A0A1F6CS40"/>
<dbReference type="PIRSF" id="PIRSF005572">
    <property type="entry name" value="NifS"/>
    <property type="match status" value="1"/>
</dbReference>
<evidence type="ECO:0000256" key="1">
    <source>
        <dbReference type="ARBA" id="ARBA00001933"/>
    </source>
</evidence>
<evidence type="ECO:0000313" key="10">
    <source>
        <dbReference type="EMBL" id="OGG52008.1"/>
    </source>
</evidence>
<evidence type="ECO:0000256" key="6">
    <source>
        <dbReference type="ARBA" id="ARBA00023004"/>
    </source>
</evidence>
<evidence type="ECO:0000256" key="5">
    <source>
        <dbReference type="ARBA" id="ARBA00022898"/>
    </source>
</evidence>
<keyword evidence="3" id="KW-0808">Transferase</keyword>
<dbReference type="Gene3D" id="3.90.1150.10">
    <property type="entry name" value="Aspartate Aminotransferase, domain 1"/>
    <property type="match status" value="1"/>
</dbReference>
<keyword evidence="6" id="KW-0408">Iron</keyword>
<dbReference type="SUPFAM" id="SSF53383">
    <property type="entry name" value="PLP-dependent transferases"/>
    <property type="match status" value="1"/>
</dbReference>
<keyword evidence="4" id="KW-0479">Metal-binding</keyword>
<dbReference type="Gene3D" id="3.40.640.10">
    <property type="entry name" value="Type I PLP-dependent aspartate aminotransferase-like (Major domain)"/>
    <property type="match status" value="1"/>
</dbReference>
<sequence>MKGRPIYLDYASATPVHPKALQALNKTIHMFANPGGLHAEAVAAKRVLDDARERIAAHLGCKAREIIFTSGLTEANNIALIGLARSLELQKRSLKDTHWIVSSIEHSSVLECFSEIERMGGTISHVEPDAKGIVRAERVAELLKPTTVAVSVGWGNNEIGTVQPLSAIALVLRAHEKKYNTSVILHSDAGQAPLYRSPQVHSLGVDLFSLGSGKLYGPRGIGALYVSNKVSLAPIIFGGGQERGLRSGTEDVALAAGFAAAFDVITIEREAEAKRLQKLRDDFASEIVAHIPSVVINSDLKHTLPHMLNVSIPGERTGEYLALQLDHAGISLSTKSACDEGNKASHVVAALGGPEWRAINTLRFSLGRNTSASELKKTINTLQLLIAKK</sequence>
<evidence type="ECO:0000259" key="9">
    <source>
        <dbReference type="Pfam" id="PF00266"/>
    </source>
</evidence>
<dbReference type="Gene3D" id="1.10.260.50">
    <property type="match status" value="1"/>
</dbReference>
<dbReference type="PANTHER" id="PTHR11601:SF34">
    <property type="entry name" value="CYSTEINE DESULFURASE"/>
    <property type="match status" value="1"/>
</dbReference>
<feature type="domain" description="Aminotransferase class V" evidence="9">
    <location>
        <begin position="6"/>
        <end position="376"/>
    </location>
</feature>
<dbReference type="EMBL" id="MFKW01000007">
    <property type="protein sequence ID" value="OGG52008.1"/>
    <property type="molecule type" value="Genomic_DNA"/>
</dbReference>
<dbReference type="InterPro" id="IPR015422">
    <property type="entry name" value="PyrdxlP-dep_Trfase_small"/>
</dbReference>
<dbReference type="Pfam" id="PF00266">
    <property type="entry name" value="Aminotran_5"/>
    <property type="match status" value="1"/>
</dbReference>
<comment type="caution">
    <text evidence="10">The sequence shown here is derived from an EMBL/GenBank/DDBJ whole genome shotgun (WGS) entry which is preliminary data.</text>
</comment>
<evidence type="ECO:0000313" key="11">
    <source>
        <dbReference type="Proteomes" id="UP000176445"/>
    </source>
</evidence>
<keyword evidence="7" id="KW-0411">Iron-sulfur</keyword>
<dbReference type="InterPro" id="IPR015421">
    <property type="entry name" value="PyrdxlP-dep_Trfase_major"/>
</dbReference>
<dbReference type="GO" id="GO:0031071">
    <property type="term" value="F:cysteine desulfurase activity"/>
    <property type="evidence" value="ECO:0007669"/>
    <property type="project" value="UniProtKB-EC"/>
</dbReference>
<comment type="cofactor">
    <cofactor evidence="1">
        <name>pyridoxal 5'-phosphate</name>
        <dbReference type="ChEBI" id="CHEBI:597326"/>
    </cofactor>
</comment>
<dbReference type="InterPro" id="IPR016454">
    <property type="entry name" value="Cysteine_dSase"/>
</dbReference>
<comment type="similarity">
    <text evidence="2">Belongs to the class-V pyridoxal-phosphate-dependent aminotransferase family. NifS/IscS subfamily.</text>
</comment>
<dbReference type="GO" id="GO:0046872">
    <property type="term" value="F:metal ion binding"/>
    <property type="evidence" value="ECO:0007669"/>
    <property type="project" value="UniProtKB-KW"/>
</dbReference>
<dbReference type="PANTHER" id="PTHR11601">
    <property type="entry name" value="CYSTEINE DESULFURYLASE FAMILY MEMBER"/>
    <property type="match status" value="1"/>
</dbReference>
<organism evidence="10 11">
    <name type="scientific">Candidatus Kaiserbacteria bacterium RIFCSPHIGHO2_01_FULL_54_36b</name>
    <dbReference type="NCBI Taxonomy" id="1798483"/>
    <lineage>
        <taxon>Bacteria</taxon>
        <taxon>Candidatus Kaiseribacteriota</taxon>
    </lineage>
</organism>
<dbReference type="InterPro" id="IPR015424">
    <property type="entry name" value="PyrdxlP-dep_Trfase"/>
</dbReference>
<evidence type="ECO:0000256" key="7">
    <source>
        <dbReference type="ARBA" id="ARBA00023014"/>
    </source>
</evidence>
<dbReference type="InterPro" id="IPR000192">
    <property type="entry name" value="Aminotrans_V_dom"/>
</dbReference>
<accession>A0A1F6CS40</accession>
<evidence type="ECO:0000256" key="4">
    <source>
        <dbReference type="ARBA" id="ARBA00022723"/>
    </source>
</evidence>
<comment type="catalytic activity">
    <reaction evidence="8">
        <text>(sulfur carrier)-H + L-cysteine = (sulfur carrier)-SH + L-alanine</text>
        <dbReference type="Rhea" id="RHEA:43892"/>
        <dbReference type="Rhea" id="RHEA-COMP:14737"/>
        <dbReference type="Rhea" id="RHEA-COMP:14739"/>
        <dbReference type="ChEBI" id="CHEBI:29917"/>
        <dbReference type="ChEBI" id="CHEBI:35235"/>
        <dbReference type="ChEBI" id="CHEBI:57972"/>
        <dbReference type="ChEBI" id="CHEBI:64428"/>
        <dbReference type="EC" id="2.8.1.7"/>
    </reaction>
</comment>